<evidence type="ECO:0000256" key="2">
    <source>
        <dbReference type="SAM" id="Phobius"/>
    </source>
</evidence>
<keyword evidence="2" id="KW-0812">Transmembrane</keyword>
<feature type="transmembrane region" description="Helical" evidence="2">
    <location>
        <begin position="99"/>
        <end position="119"/>
    </location>
</feature>
<name>A0A931CKV1_9ACTN</name>
<dbReference type="Pfam" id="PF19830">
    <property type="entry name" value="DUF6311"/>
    <property type="match status" value="1"/>
</dbReference>
<keyword evidence="2" id="KW-1133">Transmembrane helix</keyword>
<feature type="transmembrane region" description="Helical" evidence="2">
    <location>
        <begin position="353"/>
        <end position="371"/>
    </location>
</feature>
<evidence type="ECO:0000313" key="4">
    <source>
        <dbReference type="EMBL" id="MBG0568113.1"/>
    </source>
</evidence>
<keyword evidence="2" id="KW-0472">Membrane</keyword>
<dbReference type="EMBL" id="JADQTO010000034">
    <property type="protein sequence ID" value="MBG0568113.1"/>
    <property type="molecule type" value="Genomic_DNA"/>
</dbReference>
<feature type="transmembrane region" description="Helical" evidence="2">
    <location>
        <begin position="251"/>
        <end position="273"/>
    </location>
</feature>
<feature type="transmembrane region" description="Helical" evidence="2">
    <location>
        <begin position="175"/>
        <end position="192"/>
    </location>
</feature>
<protein>
    <submittedName>
        <fullName evidence="4">DUF2079 domain-containing protein</fullName>
    </submittedName>
</protein>
<dbReference type="Proteomes" id="UP000598146">
    <property type="component" value="Unassembled WGS sequence"/>
</dbReference>
<feature type="transmembrane region" description="Helical" evidence="2">
    <location>
        <begin position="326"/>
        <end position="344"/>
    </location>
</feature>
<dbReference type="RefSeq" id="WP_196419884.1">
    <property type="nucleotide sequence ID" value="NZ_JADQTO010000034.1"/>
</dbReference>
<evidence type="ECO:0000313" key="5">
    <source>
        <dbReference type="Proteomes" id="UP000598146"/>
    </source>
</evidence>
<feature type="transmembrane region" description="Helical" evidence="2">
    <location>
        <begin position="125"/>
        <end position="144"/>
    </location>
</feature>
<proteinExistence type="predicted"/>
<feature type="domain" description="DUF6311" evidence="3">
    <location>
        <begin position="87"/>
        <end position="427"/>
    </location>
</feature>
<evidence type="ECO:0000256" key="1">
    <source>
        <dbReference type="SAM" id="MobiDB-lite"/>
    </source>
</evidence>
<feature type="transmembrane region" description="Helical" evidence="2">
    <location>
        <begin position="222"/>
        <end position="239"/>
    </location>
</feature>
<accession>A0A931CKV1</accession>
<feature type="transmembrane region" description="Helical" evidence="2">
    <location>
        <begin position="32"/>
        <end position="50"/>
    </location>
</feature>
<sequence>MSVAAPASAASTDPPSESAGTPLRDRPWRAHLTVALIALALAGYVTNWLWRDPYNHVLSDNVGDQAWFEWLLAYGVHIISHGGDPYFAEMMNAPHGVNLAANTSITVYTLLFAPLTYLAGPQVSFVTILSLNMAGTAFAWYLFLRRWLVRNPVAAGVAGLFCGFAPGVISHGNGHLNWTAGWIAPVVLWQVLKLRERGRWLRNGIVLGLLLTVGFSVAPEGLFFTALASGVFLGVWALAKPVRAEAREALPTVLAALGVTAVVAGSLLAYPLYMHFAGPLTFTGTGFDQRDFVEDPASYLSFASRSLAALFGLGSELASNRTEETSYFGVPLILLSFAALALLWRRAEPGRRATLRAVAMVGLVFMLISFGPRLNWMGTELNIPMPYAALSHLPLFDSALPTRFGLVLIGVIGILLALLLEQLLDRKFTSVTLKAALGAGVVVSLLPIFPLPLRYQERTPEPAFIANGTWKEYVSDNGVLTALPFALNVHADGQRWQSYTMARGEKPFRIPDGYFLGPQNYDEDGRHQPGRIGAPARATDWLFTRAAFYGYVAQLTNGDRAQARQDFQYWGVETVILADSVTGSDHHLPFREAVEITAIDLLGQPERVDDVLVWRIRPGVDPVDR</sequence>
<dbReference type="InterPro" id="IPR046278">
    <property type="entry name" value="DUF6311"/>
</dbReference>
<reference evidence="4" key="1">
    <citation type="submission" date="2020-11" db="EMBL/GenBank/DDBJ databases">
        <title>Isolation and identification of active actinomycetes.</title>
        <authorList>
            <person name="Sun X."/>
        </authorList>
    </citation>
    <scope>NUCLEOTIDE SEQUENCE</scope>
    <source>
        <strain evidence="4">NEAU-A11</strain>
    </source>
</reference>
<feature type="compositionally biased region" description="Low complexity" evidence="1">
    <location>
        <begin position="1"/>
        <end position="19"/>
    </location>
</feature>
<feature type="transmembrane region" description="Helical" evidence="2">
    <location>
        <begin position="151"/>
        <end position="169"/>
    </location>
</feature>
<feature type="transmembrane region" description="Helical" evidence="2">
    <location>
        <begin position="400"/>
        <end position="420"/>
    </location>
</feature>
<feature type="transmembrane region" description="Helical" evidence="2">
    <location>
        <begin position="199"/>
        <end position="216"/>
    </location>
</feature>
<organism evidence="4 5">
    <name type="scientific">Actinoplanes aureus</name>
    <dbReference type="NCBI Taxonomy" id="2792083"/>
    <lineage>
        <taxon>Bacteria</taxon>
        <taxon>Bacillati</taxon>
        <taxon>Actinomycetota</taxon>
        <taxon>Actinomycetes</taxon>
        <taxon>Micromonosporales</taxon>
        <taxon>Micromonosporaceae</taxon>
        <taxon>Actinoplanes</taxon>
    </lineage>
</organism>
<gene>
    <name evidence="4" type="ORF">I4J89_42450</name>
</gene>
<keyword evidence="5" id="KW-1185">Reference proteome</keyword>
<feature type="region of interest" description="Disordered" evidence="1">
    <location>
        <begin position="1"/>
        <end position="24"/>
    </location>
</feature>
<feature type="transmembrane region" description="Helical" evidence="2">
    <location>
        <begin position="432"/>
        <end position="453"/>
    </location>
</feature>
<comment type="caution">
    <text evidence="4">The sequence shown here is derived from an EMBL/GenBank/DDBJ whole genome shotgun (WGS) entry which is preliminary data.</text>
</comment>
<evidence type="ECO:0000259" key="3">
    <source>
        <dbReference type="Pfam" id="PF19830"/>
    </source>
</evidence>
<dbReference type="AlphaFoldDB" id="A0A931CKV1"/>